<comment type="caution">
    <text evidence="1">The sequence shown here is derived from an EMBL/GenBank/DDBJ whole genome shotgun (WGS) entry which is preliminary data.</text>
</comment>
<keyword evidence="2" id="KW-1185">Reference proteome</keyword>
<sequence>MVREILQRVLPKDMVVHFHEGHKASLNAASRNTQCDSTQQTGTPENELQQLLEFFDRIIYQHLDDRAKTRTKQREPRSELVTAQRLGSVPDAIKSTL</sequence>
<accession>A0ACB7S138</accession>
<gene>
    <name evidence="1" type="ORF">HPB50_018440</name>
</gene>
<protein>
    <submittedName>
        <fullName evidence="1">Uncharacterized protein</fullName>
    </submittedName>
</protein>
<name>A0ACB7S138_HYAAI</name>
<organism evidence="1 2">
    <name type="scientific">Hyalomma asiaticum</name>
    <name type="common">Tick</name>
    <dbReference type="NCBI Taxonomy" id="266040"/>
    <lineage>
        <taxon>Eukaryota</taxon>
        <taxon>Metazoa</taxon>
        <taxon>Ecdysozoa</taxon>
        <taxon>Arthropoda</taxon>
        <taxon>Chelicerata</taxon>
        <taxon>Arachnida</taxon>
        <taxon>Acari</taxon>
        <taxon>Parasitiformes</taxon>
        <taxon>Ixodida</taxon>
        <taxon>Ixodoidea</taxon>
        <taxon>Ixodidae</taxon>
        <taxon>Hyalomminae</taxon>
        <taxon>Hyalomma</taxon>
    </lineage>
</organism>
<reference evidence="1" key="1">
    <citation type="submission" date="2020-05" db="EMBL/GenBank/DDBJ databases">
        <title>Large-scale comparative analyses of tick genomes elucidate their genetic diversity and vector capacities.</title>
        <authorList>
            <person name="Jia N."/>
            <person name="Wang J."/>
            <person name="Shi W."/>
            <person name="Du L."/>
            <person name="Sun Y."/>
            <person name="Zhan W."/>
            <person name="Jiang J."/>
            <person name="Wang Q."/>
            <person name="Zhang B."/>
            <person name="Ji P."/>
            <person name="Sakyi L.B."/>
            <person name="Cui X."/>
            <person name="Yuan T."/>
            <person name="Jiang B."/>
            <person name="Yang W."/>
            <person name="Lam T.T.-Y."/>
            <person name="Chang Q."/>
            <person name="Ding S."/>
            <person name="Wang X."/>
            <person name="Zhu J."/>
            <person name="Ruan X."/>
            <person name="Zhao L."/>
            <person name="Wei J."/>
            <person name="Que T."/>
            <person name="Du C."/>
            <person name="Cheng J."/>
            <person name="Dai P."/>
            <person name="Han X."/>
            <person name="Huang E."/>
            <person name="Gao Y."/>
            <person name="Liu J."/>
            <person name="Shao H."/>
            <person name="Ye R."/>
            <person name="Li L."/>
            <person name="Wei W."/>
            <person name="Wang X."/>
            <person name="Wang C."/>
            <person name="Yang T."/>
            <person name="Huo Q."/>
            <person name="Li W."/>
            <person name="Guo W."/>
            <person name="Chen H."/>
            <person name="Zhou L."/>
            <person name="Ni X."/>
            <person name="Tian J."/>
            <person name="Zhou Y."/>
            <person name="Sheng Y."/>
            <person name="Liu T."/>
            <person name="Pan Y."/>
            <person name="Xia L."/>
            <person name="Li J."/>
            <person name="Zhao F."/>
            <person name="Cao W."/>
        </authorList>
    </citation>
    <scope>NUCLEOTIDE SEQUENCE</scope>
    <source>
        <strain evidence="1">Hyas-2018</strain>
    </source>
</reference>
<dbReference type="Proteomes" id="UP000821845">
    <property type="component" value="Chromosome 6"/>
</dbReference>
<evidence type="ECO:0000313" key="2">
    <source>
        <dbReference type="Proteomes" id="UP000821845"/>
    </source>
</evidence>
<proteinExistence type="predicted"/>
<dbReference type="EMBL" id="CM023486">
    <property type="protein sequence ID" value="KAH6928681.1"/>
    <property type="molecule type" value="Genomic_DNA"/>
</dbReference>
<evidence type="ECO:0000313" key="1">
    <source>
        <dbReference type="EMBL" id="KAH6928681.1"/>
    </source>
</evidence>